<comment type="caution">
    <text evidence="1">The sequence shown here is derived from an EMBL/GenBank/DDBJ whole genome shotgun (WGS) entry which is preliminary data.</text>
</comment>
<dbReference type="EMBL" id="BMOS01000014">
    <property type="protein sequence ID" value="GGN59295.1"/>
    <property type="molecule type" value="Genomic_DNA"/>
</dbReference>
<dbReference type="Proteomes" id="UP000624041">
    <property type="component" value="Unassembled WGS sequence"/>
</dbReference>
<reference evidence="1" key="1">
    <citation type="journal article" date="2014" name="Int. J. Syst. Evol. Microbiol.">
        <title>Complete genome sequence of Corynebacterium casei LMG S-19264T (=DSM 44701T), isolated from a smear-ripened cheese.</title>
        <authorList>
            <consortium name="US DOE Joint Genome Institute (JGI-PGF)"/>
            <person name="Walter F."/>
            <person name="Albersmeier A."/>
            <person name="Kalinowski J."/>
            <person name="Ruckert C."/>
        </authorList>
    </citation>
    <scope>NUCLEOTIDE SEQUENCE</scope>
    <source>
        <strain evidence="1">JCM 17251</strain>
    </source>
</reference>
<reference evidence="1" key="2">
    <citation type="submission" date="2020-09" db="EMBL/GenBank/DDBJ databases">
        <authorList>
            <person name="Sun Q."/>
            <person name="Ohkuma M."/>
        </authorList>
    </citation>
    <scope>NUCLEOTIDE SEQUENCE</scope>
    <source>
        <strain evidence="1">JCM 17251</strain>
    </source>
</reference>
<evidence type="ECO:0000313" key="1">
    <source>
        <dbReference type="EMBL" id="GGN59295.1"/>
    </source>
</evidence>
<evidence type="ECO:0000313" key="2">
    <source>
        <dbReference type="Proteomes" id="UP000624041"/>
    </source>
</evidence>
<protein>
    <submittedName>
        <fullName evidence="1">Uncharacterized protein</fullName>
    </submittedName>
</protein>
<keyword evidence="2" id="KW-1185">Reference proteome</keyword>
<sequence>MPEIEIKHDGRTVVSREDIPSVTGGTVTTKIKYDDGTYIECVTNSQGEVTVNSNKTFNIMPDGRTIHLTN</sequence>
<dbReference type="RefSeq" id="WP_188857324.1">
    <property type="nucleotide sequence ID" value="NZ_BMOS01000014.1"/>
</dbReference>
<accession>A0A917XY91</accession>
<dbReference type="AlphaFoldDB" id="A0A917XY91"/>
<gene>
    <name evidence="1" type="ORF">GCM10007971_22250</name>
</gene>
<organism evidence="1 2">
    <name type="scientific">Oceanobacillus indicireducens</name>
    <dbReference type="NCBI Taxonomy" id="1004261"/>
    <lineage>
        <taxon>Bacteria</taxon>
        <taxon>Bacillati</taxon>
        <taxon>Bacillota</taxon>
        <taxon>Bacilli</taxon>
        <taxon>Bacillales</taxon>
        <taxon>Bacillaceae</taxon>
        <taxon>Oceanobacillus</taxon>
    </lineage>
</organism>
<proteinExistence type="predicted"/>
<name>A0A917XY91_9BACI</name>